<dbReference type="AlphaFoldDB" id="A0A7H0SS90"/>
<evidence type="ECO:0000313" key="3">
    <source>
        <dbReference type="Proteomes" id="UP000516320"/>
    </source>
</evidence>
<dbReference type="Pfam" id="PF12028">
    <property type="entry name" value="DUF3515"/>
    <property type="match status" value="2"/>
</dbReference>
<feature type="region of interest" description="Disordered" evidence="1">
    <location>
        <begin position="143"/>
        <end position="180"/>
    </location>
</feature>
<organism evidence="2 3">
    <name type="scientific">Corynebacterium poyangense</name>
    <dbReference type="NCBI Taxonomy" id="2684405"/>
    <lineage>
        <taxon>Bacteria</taxon>
        <taxon>Bacillati</taxon>
        <taxon>Actinomycetota</taxon>
        <taxon>Actinomycetes</taxon>
        <taxon>Mycobacteriales</taxon>
        <taxon>Corynebacteriaceae</taxon>
        <taxon>Corynebacterium</taxon>
    </lineage>
</organism>
<proteinExistence type="predicted"/>
<keyword evidence="3" id="KW-1185">Reference proteome</keyword>
<evidence type="ECO:0000313" key="2">
    <source>
        <dbReference type="EMBL" id="QNQ91415.1"/>
    </source>
</evidence>
<evidence type="ECO:0000256" key="1">
    <source>
        <dbReference type="SAM" id="MobiDB-lite"/>
    </source>
</evidence>
<name>A0A7H0SS90_9CORY</name>
<dbReference type="EMBL" id="CP046884">
    <property type="protein sequence ID" value="QNQ91415.1"/>
    <property type="molecule type" value="Genomic_DNA"/>
</dbReference>
<gene>
    <name evidence="2" type="ORF">GP475_05330</name>
</gene>
<sequence>MVYIALAIALSFVIGVLCAGRLLFQKELNRPIGMSVVPAPQSDSEDCRSLLTRLPDKVDGHPRAEIADPVPQGAAVWGKLGQRAVSLRCGVDLPAQYTTLSSPAESGGTQWLMVNDTTPGSTMRTFYSLNRSVVVALTLEDASAPDSDADTPPDDIANAVSQLPEKKSQPNPAPLSDLPRVPGVSQQCADLLKNLPETLGGDRGYRRVPVTDTGLEDTTDAAWTAPGLEPVVLRCGTEEPKNYHPGVQLQQVNNTPWFVDTEVSPGQTAGTWYALGRDVYIAVSMPEDVAANASVELGEAIDNHTASNGSR</sequence>
<dbReference type="InterPro" id="IPR021903">
    <property type="entry name" value="DUF3515"/>
</dbReference>
<accession>A0A7H0SS90</accession>
<reference evidence="2 3" key="1">
    <citation type="submission" date="2019-12" db="EMBL/GenBank/DDBJ databases">
        <title>Corynebacterium sp. nov., isolated from feces of the Anser Albifrons in China.</title>
        <authorList>
            <person name="Liu Q."/>
        </authorList>
    </citation>
    <scope>NUCLEOTIDE SEQUENCE [LARGE SCALE GENOMIC DNA]</scope>
    <source>
        <strain evidence="2 3">4H37-19</strain>
    </source>
</reference>
<dbReference type="KEGG" id="cpoy:GP475_05330"/>
<dbReference type="Proteomes" id="UP000516320">
    <property type="component" value="Chromosome"/>
</dbReference>
<protein>
    <submittedName>
        <fullName evidence="2">DUF3515 family protein</fullName>
    </submittedName>
</protein>